<dbReference type="AlphaFoldDB" id="A0A2W2DNA6"/>
<accession>A0A2W2DNA6</accession>
<name>A0A2W2DNA6_9ACTN</name>
<dbReference type="Proteomes" id="UP000248924">
    <property type="component" value="Unassembled WGS sequence"/>
</dbReference>
<proteinExistence type="predicted"/>
<sequence length="166" mass="17916">MNDSFLHRAANAAGYRLEPHRLAYAAVTNPEDVAEWIAGAARYAAANAIRGVLQDAVQTLRVRLAEASLARRGADREALDRVMDLLIAIDDDFEAALRDIGHHSVALAEMDPPPLVDDPTATILPAAQAGRQKASNGKATDPLPRARPHDSGNPLPQGRRRPRARP</sequence>
<evidence type="ECO:0000256" key="1">
    <source>
        <dbReference type="SAM" id="MobiDB-lite"/>
    </source>
</evidence>
<protein>
    <submittedName>
        <fullName evidence="2">Uncharacterized protein</fullName>
    </submittedName>
</protein>
<feature type="region of interest" description="Disordered" evidence="1">
    <location>
        <begin position="111"/>
        <end position="166"/>
    </location>
</feature>
<reference evidence="2 3" key="1">
    <citation type="submission" date="2018-01" db="EMBL/GenBank/DDBJ databases">
        <title>Draft genome sequence of Jishengella sp. NA12.</title>
        <authorList>
            <person name="Sahin N."/>
            <person name="Ay H."/>
            <person name="Saygin H."/>
        </authorList>
    </citation>
    <scope>NUCLEOTIDE SEQUENCE [LARGE SCALE GENOMIC DNA]</scope>
    <source>
        <strain evidence="2 3">NA12</strain>
    </source>
</reference>
<dbReference type="EMBL" id="POTY01000176">
    <property type="protein sequence ID" value="PZG13446.1"/>
    <property type="molecule type" value="Genomic_DNA"/>
</dbReference>
<dbReference type="RefSeq" id="WP_111216752.1">
    <property type="nucleotide sequence ID" value="NZ_POTY01000176.1"/>
</dbReference>
<evidence type="ECO:0000313" key="2">
    <source>
        <dbReference type="EMBL" id="PZG13446.1"/>
    </source>
</evidence>
<keyword evidence="3" id="KW-1185">Reference proteome</keyword>
<gene>
    <name evidence="2" type="ORF">C1I95_23625</name>
</gene>
<comment type="caution">
    <text evidence="2">The sequence shown here is derived from an EMBL/GenBank/DDBJ whole genome shotgun (WGS) entry which is preliminary data.</text>
</comment>
<organism evidence="2 3">
    <name type="scientific">Micromonospora craterilacus</name>
    <dbReference type="NCBI Taxonomy" id="1655439"/>
    <lineage>
        <taxon>Bacteria</taxon>
        <taxon>Bacillati</taxon>
        <taxon>Actinomycetota</taxon>
        <taxon>Actinomycetes</taxon>
        <taxon>Micromonosporales</taxon>
        <taxon>Micromonosporaceae</taxon>
        <taxon>Micromonospora</taxon>
    </lineage>
</organism>
<evidence type="ECO:0000313" key="3">
    <source>
        <dbReference type="Proteomes" id="UP000248924"/>
    </source>
</evidence>